<comment type="caution">
    <text evidence="1">The sequence shown here is derived from an EMBL/GenBank/DDBJ whole genome shotgun (WGS) entry which is preliminary data.</text>
</comment>
<dbReference type="EMBL" id="PTQR01000032">
    <property type="protein sequence ID" value="TKX25087.1"/>
    <property type="molecule type" value="Genomic_DNA"/>
</dbReference>
<accession>A0A4U7BB60</accession>
<dbReference type="AlphaFoldDB" id="A0A4U7BB60"/>
<sequence>MSGNRDDDNDHIRSAVNPGRCDSAAFSFGGRFGSFLYKFDEAFGFEVVFEVAQPLSLTLARVEDRQVVSVTIAALQLLKENSNNSSLDSD</sequence>
<gene>
    <name evidence="1" type="ORF">C1H76_2673</name>
</gene>
<evidence type="ECO:0000313" key="2">
    <source>
        <dbReference type="Proteomes" id="UP000308133"/>
    </source>
</evidence>
<protein>
    <submittedName>
        <fullName evidence="1">Uncharacterized protein</fullName>
    </submittedName>
</protein>
<organism evidence="1 2">
    <name type="scientific">Elsinoe australis</name>
    <dbReference type="NCBI Taxonomy" id="40998"/>
    <lineage>
        <taxon>Eukaryota</taxon>
        <taxon>Fungi</taxon>
        <taxon>Dikarya</taxon>
        <taxon>Ascomycota</taxon>
        <taxon>Pezizomycotina</taxon>
        <taxon>Dothideomycetes</taxon>
        <taxon>Dothideomycetidae</taxon>
        <taxon>Myriangiales</taxon>
        <taxon>Elsinoaceae</taxon>
        <taxon>Elsinoe</taxon>
    </lineage>
</organism>
<evidence type="ECO:0000313" key="1">
    <source>
        <dbReference type="EMBL" id="TKX25087.1"/>
    </source>
</evidence>
<name>A0A4U7BB60_9PEZI</name>
<proteinExistence type="predicted"/>
<dbReference type="Proteomes" id="UP000308133">
    <property type="component" value="Unassembled WGS sequence"/>
</dbReference>
<reference evidence="1 2" key="1">
    <citation type="submission" date="2018-02" db="EMBL/GenBank/DDBJ databases">
        <title>Draft genome sequences of Elsinoe sp., causing black scab on jojoba.</title>
        <authorList>
            <person name="Stodart B."/>
            <person name="Jeffress S."/>
            <person name="Ash G."/>
            <person name="Arun Chinnappa K."/>
        </authorList>
    </citation>
    <scope>NUCLEOTIDE SEQUENCE [LARGE SCALE GENOMIC DNA]</scope>
    <source>
        <strain evidence="1 2">Hillstone_2</strain>
    </source>
</reference>